<evidence type="ECO:0000313" key="2">
    <source>
        <dbReference type="EMBL" id="KAJ6839973.1"/>
    </source>
</evidence>
<sequence>MFTSTDLGQCILTVPPQSRPPIFNG</sequence>
<name>A0AAX6HGH0_IRIPA</name>
<organism evidence="2 3">
    <name type="scientific">Iris pallida</name>
    <name type="common">Sweet iris</name>
    <dbReference type="NCBI Taxonomy" id="29817"/>
    <lineage>
        <taxon>Eukaryota</taxon>
        <taxon>Viridiplantae</taxon>
        <taxon>Streptophyta</taxon>
        <taxon>Embryophyta</taxon>
        <taxon>Tracheophyta</taxon>
        <taxon>Spermatophyta</taxon>
        <taxon>Magnoliopsida</taxon>
        <taxon>Liliopsida</taxon>
        <taxon>Asparagales</taxon>
        <taxon>Iridaceae</taxon>
        <taxon>Iridoideae</taxon>
        <taxon>Irideae</taxon>
        <taxon>Iris</taxon>
    </lineage>
</organism>
<dbReference type="AlphaFoldDB" id="A0AAX6HGH0"/>
<evidence type="ECO:0000256" key="1">
    <source>
        <dbReference type="SAM" id="MobiDB-lite"/>
    </source>
</evidence>
<feature type="region of interest" description="Disordered" evidence="1">
    <location>
        <begin position="1"/>
        <end position="25"/>
    </location>
</feature>
<proteinExistence type="predicted"/>
<dbReference type="Proteomes" id="UP001140949">
    <property type="component" value="Unassembled WGS sequence"/>
</dbReference>
<comment type="caution">
    <text evidence="2">The sequence shown here is derived from an EMBL/GenBank/DDBJ whole genome shotgun (WGS) entry which is preliminary data.</text>
</comment>
<protein>
    <submittedName>
        <fullName evidence="2">Uncharacterized protein</fullName>
    </submittedName>
</protein>
<evidence type="ECO:0000313" key="3">
    <source>
        <dbReference type="Proteomes" id="UP001140949"/>
    </source>
</evidence>
<reference evidence="2" key="2">
    <citation type="submission" date="2023-04" db="EMBL/GenBank/DDBJ databases">
        <authorList>
            <person name="Bruccoleri R.E."/>
            <person name="Oakeley E.J."/>
            <person name="Faust A.-M."/>
            <person name="Dessus-Babus S."/>
            <person name="Altorfer M."/>
            <person name="Burckhardt D."/>
            <person name="Oertli M."/>
            <person name="Naumann U."/>
            <person name="Petersen F."/>
            <person name="Wong J."/>
        </authorList>
    </citation>
    <scope>NUCLEOTIDE SEQUENCE</scope>
    <source>
        <strain evidence="2">GSM-AAB239-AS_SAM_17_03QT</strain>
        <tissue evidence="2">Leaf</tissue>
    </source>
</reference>
<dbReference type="EMBL" id="JANAVB010009598">
    <property type="protein sequence ID" value="KAJ6839973.1"/>
    <property type="molecule type" value="Genomic_DNA"/>
</dbReference>
<reference evidence="2" key="1">
    <citation type="journal article" date="2023" name="GigaByte">
        <title>Genome assembly of the bearded iris, Iris pallida Lam.</title>
        <authorList>
            <person name="Bruccoleri R.E."/>
            <person name="Oakeley E.J."/>
            <person name="Faust A.M.E."/>
            <person name="Altorfer M."/>
            <person name="Dessus-Babus S."/>
            <person name="Burckhardt D."/>
            <person name="Oertli M."/>
            <person name="Naumann U."/>
            <person name="Petersen F."/>
            <person name="Wong J."/>
        </authorList>
    </citation>
    <scope>NUCLEOTIDE SEQUENCE</scope>
    <source>
        <strain evidence="2">GSM-AAB239-AS_SAM_17_03QT</strain>
    </source>
</reference>
<accession>A0AAX6HGH0</accession>
<keyword evidence="3" id="KW-1185">Reference proteome</keyword>
<gene>
    <name evidence="2" type="ORF">M6B38_311355</name>
</gene>